<dbReference type="AlphaFoldDB" id="A0AAW0TBG0"/>
<evidence type="ECO:0000313" key="2">
    <source>
        <dbReference type="EMBL" id="KAK8384905.1"/>
    </source>
</evidence>
<sequence>MVRCAGRQVRRGGFDHSPVISPRHVCYLRCQFTQALCRLWSFWEEEEEEEEEGGHLASHCPGSSVRGSSPQNSVIKQEKQRPHLCSEVLFYTVFDTRIRAGVDVRDESGEAEAVAGCASQYPTQPPNRTHASLRPPEPPSRTTPIAGRTPSRRSLGRVTRPRHPK</sequence>
<gene>
    <name evidence="2" type="ORF">O3P69_014458</name>
</gene>
<proteinExistence type="predicted"/>
<dbReference type="Proteomes" id="UP001487740">
    <property type="component" value="Unassembled WGS sequence"/>
</dbReference>
<keyword evidence="3" id="KW-1185">Reference proteome</keyword>
<feature type="compositionally biased region" description="Basic residues" evidence="1">
    <location>
        <begin position="150"/>
        <end position="165"/>
    </location>
</feature>
<protein>
    <submittedName>
        <fullName evidence="2">Uncharacterized protein</fullName>
    </submittedName>
</protein>
<comment type="caution">
    <text evidence="2">The sequence shown here is derived from an EMBL/GenBank/DDBJ whole genome shotgun (WGS) entry which is preliminary data.</text>
</comment>
<feature type="region of interest" description="Disordered" evidence="1">
    <location>
        <begin position="111"/>
        <end position="165"/>
    </location>
</feature>
<name>A0AAW0TBG0_SCYPA</name>
<feature type="compositionally biased region" description="Polar residues" evidence="1">
    <location>
        <begin position="120"/>
        <end position="130"/>
    </location>
</feature>
<reference evidence="2 3" key="1">
    <citation type="submission" date="2023-03" db="EMBL/GenBank/DDBJ databases">
        <title>High-quality genome of Scylla paramamosain provides insights in environmental adaptation.</title>
        <authorList>
            <person name="Zhang L."/>
        </authorList>
    </citation>
    <scope>NUCLEOTIDE SEQUENCE [LARGE SCALE GENOMIC DNA]</scope>
    <source>
        <strain evidence="2">LZ_2023a</strain>
        <tissue evidence="2">Muscle</tissue>
    </source>
</reference>
<accession>A0AAW0TBG0</accession>
<feature type="compositionally biased region" description="Polar residues" evidence="1">
    <location>
        <begin position="65"/>
        <end position="75"/>
    </location>
</feature>
<dbReference type="EMBL" id="JARAKH010000034">
    <property type="protein sequence ID" value="KAK8384905.1"/>
    <property type="molecule type" value="Genomic_DNA"/>
</dbReference>
<evidence type="ECO:0000313" key="3">
    <source>
        <dbReference type="Proteomes" id="UP001487740"/>
    </source>
</evidence>
<organism evidence="2 3">
    <name type="scientific">Scylla paramamosain</name>
    <name type="common">Mud crab</name>
    <dbReference type="NCBI Taxonomy" id="85552"/>
    <lineage>
        <taxon>Eukaryota</taxon>
        <taxon>Metazoa</taxon>
        <taxon>Ecdysozoa</taxon>
        <taxon>Arthropoda</taxon>
        <taxon>Crustacea</taxon>
        <taxon>Multicrustacea</taxon>
        <taxon>Malacostraca</taxon>
        <taxon>Eumalacostraca</taxon>
        <taxon>Eucarida</taxon>
        <taxon>Decapoda</taxon>
        <taxon>Pleocyemata</taxon>
        <taxon>Brachyura</taxon>
        <taxon>Eubrachyura</taxon>
        <taxon>Portunoidea</taxon>
        <taxon>Portunidae</taxon>
        <taxon>Portuninae</taxon>
        <taxon>Scylla</taxon>
    </lineage>
</organism>
<feature type="region of interest" description="Disordered" evidence="1">
    <location>
        <begin position="51"/>
        <end position="81"/>
    </location>
</feature>
<evidence type="ECO:0000256" key="1">
    <source>
        <dbReference type="SAM" id="MobiDB-lite"/>
    </source>
</evidence>